<dbReference type="Gene3D" id="2.40.340.10">
    <property type="entry name" value="MoeA, C-terminal, domain IV"/>
    <property type="match status" value="1"/>
</dbReference>
<dbReference type="InterPro" id="IPR038987">
    <property type="entry name" value="MoeA-like"/>
</dbReference>
<dbReference type="Gene3D" id="3.90.105.10">
    <property type="entry name" value="Molybdopterin biosynthesis moea protein, domain 2"/>
    <property type="match status" value="1"/>
</dbReference>
<dbReference type="Pfam" id="PF03453">
    <property type="entry name" value="MoeA_N"/>
    <property type="match status" value="1"/>
</dbReference>
<keyword evidence="4" id="KW-0501">Molybdenum cofactor biosynthesis</keyword>
<dbReference type="InterPro" id="IPR036425">
    <property type="entry name" value="MoaB/Mog-like_dom_sf"/>
</dbReference>
<evidence type="ECO:0000256" key="3">
    <source>
        <dbReference type="ARBA" id="ARBA00047317"/>
    </source>
</evidence>
<dbReference type="InterPro" id="IPR036135">
    <property type="entry name" value="MoeA_linker/N_sf"/>
</dbReference>
<dbReference type="GO" id="GO:0006777">
    <property type="term" value="P:Mo-molybdopterin cofactor biosynthetic process"/>
    <property type="evidence" value="ECO:0007669"/>
    <property type="project" value="UniProtKB-UniRule"/>
</dbReference>
<evidence type="ECO:0000259" key="5">
    <source>
        <dbReference type="SMART" id="SM00852"/>
    </source>
</evidence>
<sequence length="368" mass="37330">MTQRLPPSLTPLDTALAALLRGVDPVAPREVPLADAIGCIAAGAPLLAAYPSRDVAALDGWALSANDLVGASAYSPVPLAMAPAWVEAGEAMPAGCDCVLDADAVETSGPLAQVLAEGAPGQGVRRAGSDITARRAVGAAGHPIGAADLLLARVAGVEKLAVRRPRLRIVNVPGGTVAAQTIAGIAHTAGLDVETRPARARDAASIADALDASSCDVLLTIGGSGVGRQDAAIAALARRGEVMAHGLALQPGRTAAVGRLGRVPVVALPGSPDSALAAWLALALPLADRLSARRPRRKVSLPLARKIASSVGITEIALLAEEHRAWMPLALGEWPLQAIARADAWLLISASDEGFAAGTPIDAYLMRA</sequence>
<dbReference type="PANTHER" id="PTHR10192:SF5">
    <property type="entry name" value="GEPHYRIN"/>
    <property type="match status" value="1"/>
</dbReference>
<dbReference type="InterPro" id="IPR036688">
    <property type="entry name" value="MoeA_C_domain_IV_sf"/>
</dbReference>
<feature type="domain" description="MoaB/Mog" evidence="5">
    <location>
        <begin position="158"/>
        <end position="289"/>
    </location>
</feature>
<dbReference type="EMBL" id="LJYF01000004">
    <property type="protein sequence ID" value="KRQ01468.1"/>
    <property type="molecule type" value="Genomic_DNA"/>
</dbReference>
<evidence type="ECO:0000313" key="7">
    <source>
        <dbReference type="Proteomes" id="UP000051380"/>
    </source>
</evidence>
<proteinExistence type="inferred from homology"/>
<comment type="similarity">
    <text evidence="2 4">Belongs to the MoeA family.</text>
</comment>
<dbReference type="UniPathway" id="UPA00344"/>
<comment type="catalytic activity">
    <reaction evidence="3">
        <text>adenylyl-molybdopterin + molybdate = Mo-molybdopterin + AMP + H(+)</text>
        <dbReference type="Rhea" id="RHEA:35047"/>
        <dbReference type="ChEBI" id="CHEBI:15378"/>
        <dbReference type="ChEBI" id="CHEBI:36264"/>
        <dbReference type="ChEBI" id="CHEBI:62727"/>
        <dbReference type="ChEBI" id="CHEBI:71302"/>
        <dbReference type="ChEBI" id="CHEBI:456215"/>
        <dbReference type="EC" id="2.10.1.1"/>
    </reaction>
</comment>
<organism evidence="6 7">
    <name type="scientific">Bradyrhizobium yuanmingense</name>
    <dbReference type="NCBI Taxonomy" id="108015"/>
    <lineage>
        <taxon>Bacteria</taxon>
        <taxon>Pseudomonadati</taxon>
        <taxon>Pseudomonadota</taxon>
        <taxon>Alphaproteobacteria</taxon>
        <taxon>Hyphomicrobiales</taxon>
        <taxon>Nitrobacteraceae</taxon>
        <taxon>Bradyrhizobium</taxon>
    </lineage>
</organism>
<comment type="cofactor">
    <cofactor evidence="4">
        <name>Mg(2+)</name>
        <dbReference type="ChEBI" id="CHEBI:18420"/>
    </cofactor>
</comment>
<dbReference type="GO" id="GO:0046872">
    <property type="term" value="F:metal ion binding"/>
    <property type="evidence" value="ECO:0007669"/>
    <property type="project" value="UniProtKB-UniRule"/>
</dbReference>
<dbReference type="GO" id="GO:0061599">
    <property type="term" value="F:molybdopterin molybdotransferase activity"/>
    <property type="evidence" value="ECO:0007669"/>
    <property type="project" value="UniProtKB-UniRule"/>
</dbReference>
<evidence type="ECO:0000256" key="4">
    <source>
        <dbReference type="RuleBase" id="RU365090"/>
    </source>
</evidence>
<name>A0A0R3D1H3_9BRAD</name>
<dbReference type="AlphaFoldDB" id="A0A0R3D1H3"/>
<comment type="pathway">
    <text evidence="4">Cofactor biosynthesis; molybdopterin biosynthesis.</text>
</comment>
<accession>A0A0R3D1H3</accession>
<evidence type="ECO:0000256" key="2">
    <source>
        <dbReference type="ARBA" id="ARBA00010763"/>
    </source>
</evidence>
<dbReference type="Gene3D" id="2.170.190.11">
    <property type="entry name" value="Molybdopterin biosynthesis moea protein, domain 3"/>
    <property type="match status" value="1"/>
</dbReference>
<dbReference type="InterPro" id="IPR001453">
    <property type="entry name" value="MoaB/Mog_dom"/>
</dbReference>
<dbReference type="OrthoDB" id="8435302at2"/>
<evidence type="ECO:0000313" key="6">
    <source>
        <dbReference type="EMBL" id="KRQ01468.1"/>
    </source>
</evidence>
<comment type="function">
    <text evidence="1 4">Catalyzes the insertion of molybdate into adenylated molybdopterin with the concomitant release of AMP.</text>
</comment>
<comment type="caution">
    <text evidence="6">The sequence shown here is derived from an EMBL/GenBank/DDBJ whole genome shotgun (WGS) entry which is preliminary data.</text>
</comment>
<dbReference type="GO" id="GO:0005829">
    <property type="term" value="C:cytosol"/>
    <property type="evidence" value="ECO:0007669"/>
    <property type="project" value="TreeGrafter"/>
</dbReference>
<dbReference type="Gene3D" id="3.40.980.10">
    <property type="entry name" value="MoaB/Mog-like domain"/>
    <property type="match status" value="1"/>
</dbReference>
<dbReference type="STRING" id="108015.GA0061099_1007165"/>
<gene>
    <name evidence="6" type="ORF">AOQ72_08330</name>
</gene>
<dbReference type="InterPro" id="IPR005110">
    <property type="entry name" value="MoeA_linker/N"/>
</dbReference>
<keyword evidence="4" id="KW-0479">Metal-binding</keyword>
<dbReference type="Pfam" id="PF00994">
    <property type="entry name" value="MoCF_biosynth"/>
    <property type="match status" value="1"/>
</dbReference>
<keyword evidence="4" id="KW-0808">Transferase</keyword>
<evidence type="ECO:0000256" key="1">
    <source>
        <dbReference type="ARBA" id="ARBA00002901"/>
    </source>
</evidence>
<dbReference type="Proteomes" id="UP000051380">
    <property type="component" value="Unassembled WGS sequence"/>
</dbReference>
<dbReference type="RefSeq" id="WP_057026156.1">
    <property type="nucleotide sequence ID" value="NZ_LJYF01000004.1"/>
</dbReference>
<keyword evidence="4" id="KW-0460">Magnesium</keyword>
<keyword evidence="4" id="KW-0500">Molybdenum</keyword>
<dbReference type="SUPFAM" id="SSF53218">
    <property type="entry name" value="Molybdenum cofactor biosynthesis proteins"/>
    <property type="match status" value="1"/>
</dbReference>
<dbReference type="SUPFAM" id="SSF63882">
    <property type="entry name" value="MoeA N-terminal region -like"/>
    <property type="match status" value="1"/>
</dbReference>
<reference evidence="6 7" key="1">
    <citation type="submission" date="2015-09" db="EMBL/GenBank/DDBJ databases">
        <title>Draft Genome Sequence of the Strain BR 3267 (Bradyrhizobium yuanmingense) recommended as inoculant for cowpea in Brazil.</title>
        <authorList>
            <person name="Simoes-Araujo J.L."/>
            <person name="Zilli J.E."/>
        </authorList>
    </citation>
    <scope>NUCLEOTIDE SEQUENCE [LARGE SCALE GENOMIC DNA]</scope>
    <source>
        <strain evidence="6 7">BR3267</strain>
    </source>
</reference>
<dbReference type="PANTHER" id="PTHR10192">
    <property type="entry name" value="MOLYBDOPTERIN BIOSYNTHESIS PROTEIN"/>
    <property type="match status" value="1"/>
</dbReference>
<dbReference type="SMART" id="SM00852">
    <property type="entry name" value="MoCF_biosynth"/>
    <property type="match status" value="1"/>
</dbReference>
<dbReference type="EC" id="2.10.1.1" evidence="4"/>
<dbReference type="SUPFAM" id="SSF63867">
    <property type="entry name" value="MoeA C-terminal domain-like"/>
    <property type="match status" value="1"/>
</dbReference>
<protein>
    <recommendedName>
        <fullName evidence="4">Molybdopterin molybdenumtransferase</fullName>
        <ecNumber evidence="4">2.10.1.1</ecNumber>
    </recommendedName>
</protein>